<reference evidence="3 4" key="1">
    <citation type="journal article" date="2024" name="IMA Fungus">
        <title>Apiospora arundinis, a panoply of carbohydrate-active enzymes and secondary metabolites.</title>
        <authorList>
            <person name="Sorensen T."/>
            <person name="Petersen C."/>
            <person name="Muurmann A.T."/>
            <person name="Christiansen J.V."/>
            <person name="Brundto M.L."/>
            <person name="Overgaard C.K."/>
            <person name="Boysen A.T."/>
            <person name="Wollenberg R.D."/>
            <person name="Larsen T.O."/>
            <person name="Sorensen J.L."/>
            <person name="Nielsen K.L."/>
            <person name="Sondergaard T.E."/>
        </authorList>
    </citation>
    <scope>NUCLEOTIDE SEQUENCE [LARGE SCALE GENOMIC DNA]</scope>
    <source>
        <strain evidence="3 4">AAU 773</strain>
    </source>
</reference>
<comment type="caution">
    <text evidence="3">The sequence shown here is derived from an EMBL/GenBank/DDBJ whole genome shotgun (WGS) entry which is preliminary data.</text>
</comment>
<feature type="region of interest" description="Disordered" evidence="1">
    <location>
        <begin position="1"/>
        <end position="42"/>
    </location>
</feature>
<feature type="transmembrane region" description="Helical" evidence="2">
    <location>
        <begin position="238"/>
        <end position="261"/>
    </location>
</feature>
<organism evidence="3 4">
    <name type="scientific">Apiospora arundinis</name>
    <dbReference type="NCBI Taxonomy" id="335852"/>
    <lineage>
        <taxon>Eukaryota</taxon>
        <taxon>Fungi</taxon>
        <taxon>Dikarya</taxon>
        <taxon>Ascomycota</taxon>
        <taxon>Pezizomycotina</taxon>
        <taxon>Sordariomycetes</taxon>
        <taxon>Xylariomycetidae</taxon>
        <taxon>Amphisphaeriales</taxon>
        <taxon>Apiosporaceae</taxon>
        <taxon>Apiospora</taxon>
    </lineage>
</organism>
<evidence type="ECO:0000256" key="2">
    <source>
        <dbReference type="SAM" id="Phobius"/>
    </source>
</evidence>
<protein>
    <submittedName>
        <fullName evidence="3">Uncharacterized protein</fullName>
    </submittedName>
</protein>
<keyword evidence="2" id="KW-1133">Transmembrane helix</keyword>
<sequence length="270" mass="30013">MPPPLDSQDRSRPHAGGPARNRSRTRNVQGVEPSIESSPTAQIARANRADPYDPINHFLTGNEVAVPADMDFANINLEEARKQCRVLFEAVDAARSHMAVVESRLNLLTQVSLDDYTNAEHQLAHVYVTAKNVSQRLANRGFWLDGRGQLSDMFRKIAECKSGIDEVMAWVYTNYEYEVMQTPGGESHVGVQVLKAGSATEQKPDAGTRLDCVRDTPPTEGTSVLPTKDFVLLHFKSFLFLQFLVYASFKALVYIVGRVFVGVWGKMKIG</sequence>
<dbReference type="Proteomes" id="UP001390339">
    <property type="component" value="Unassembled WGS sequence"/>
</dbReference>
<dbReference type="EMBL" id="JAPCWZ010000002">
    <property type="protein sequence ID" value="KAK8877603.1"/>
    <property type="molecule type" value="Genomic_DNA"/>
</dbReference>
<gene>
    <name evidence="3" type="ORF">PGQ11_002549</name>
</gene>
<evidence type="ECO:0000313" key="3">
    <source>
        <dbReference type="EMBL" id="KAK8877603.1"/>
    </source>
</evidence>
<evidence type="ECO:0000313" key="4">
    <source>
        <dbReference type="Proteomes" id="UP001390339"/>
    </source>
</evidence>
<evidence type="ECO:0000256" key="1">
    <source>
        <dbReference type="SAM" id="MobiDB-lite"/>
    </source>
</evidence>
<keyword evidence="2" id="KW-0812">Transmembrane</keyword>
<accession>A0ABR2JIH8</accession>
<keyword evidence="2" id="KW-0472">Membrane</keyword>
<name>A0ABR2JIH8_9PEZI</name>
<keyword evidence="4" id="KW-1185">Reference proteome</keyword>
<proteinExistence type="predicted"/>